<name>A0A8D8P586_CULPI</name>
<reference evidence="2" key="1">
    <citation type="submission" date="2021-05" db="EMBL/GenBank/DDBJ databases">
        <authorList>
            <person name="Alioto T."/>
            <person name="Alioto T."/>
            <person name="Gomez Garrido J."/>
        </authorList>
    </citation>
    <scope>NUCLEOTIDE SEQUENCE</scope>
</reference>
<keyword evidence="1" id="KW-1133">Transmembrane helix</keyword>
<evidence type="ECO:0000256" key="1">
    <source>
        <dbReference type="SAM" id="Phobius"/>
    </source>
</evidence>
<dbReference type="AlphaFoldDB" id="A0A8D8P586"/>
<dbReference type="EMBL" id="HBUE01215200">
    <property type="protein sequence ID" value="CAG6536586.1"/>
    <property type="molecule type" value="Transcribed_RNA"/>
</dbReference>
<keyword evidence="1" id="KW-0472">Membrane</keyword>
<dbReference type="EMBL" id="HBUE01321726">
    <property type="protein sequence ID" value="CAG6588578.1"/>
    <property type="molecule type" value="Transcribed_RNA"/>
</dbReference>
<accession>A0A8D8P586</accession>
<keyword evidence="1" id="KW-0812">Transmembrane</keyword>
<sequence length="326" mass="37250">MLVRAVAAVAGRRVVRALEATVVVVVVVALVRMTLRAPAVVDVRRTAAVHGVGEALWFHIVPVVVPRVVQVVQIFRAKVVDASHVVLVQLVQHVSRQRSRGLLLGRLLTVDEHCNAEQDHKQERRQPDHDNGNGPLWQEKVFFLSGHRWKNLFRDDGEIGRHRIDLELAQQEYFLHARHRRLQVLLHLLALSILPIFAVFVQVRARLRRSRGRHWRRCQRLVEQLLDLQRVNVPRQIRQLHKVIHQYATLAEAVDANLLVPFAQVLRLAVHLVQLRFDILGELLPLGRVVVQQFRHPVDAVHDADRAGQVALRVAQAGLGWSWSGR</sequence>
<proteinExistence type="predicted"/>
<feature type="transmembrane region" description="Helical" evidence="1">
    <location>
        <begin position="184"/>
        <end position="203"/>
    </location>
</feature>
<evidence type="ECO:0000313" key="2">
    <source>
        <dbReference type="EMBL" id="CAG6588578.1"/>
    </source>
</evidence>
<protein>
    <submittedName>
        <fullName evidence="2">(northern house mosquito) hypothetical protein</fullName>
    </submittedName>
</protein>
<organism evidence="2">
    <name type="scientific">Culex pipiens</name>
    <name type="common">House mosquito</name>
    <dbReference type="NCBI Taxonomy" id="7175"/>
    <lineage>
        <taxon>Eukaryota</taxon>
        <taxon>Metazoa</taxon>
        <taxon>Ecdysozoa</taxon>
        <taxon>Arthropoda</taxon>
        <taxon>Hexapoda</taxon>
        <taxon>Insecta</taxon>
        <taxon>Pterygota</taxon>
        <taxon>Neoptera</taxon>
        <taxon>Endopterygota</taxon>
        <taxon>Diptera</taxon>
        <taxon>Nematocera</taxon>
        <taxon>Culicoidea</taxon>
        <taxon>Culicidae</taxon>
        <taxon>Culicinae</taxon>
        <taxon>Culicini</taxon>
        <taxon>Culex</taxon>
        <taxon>Culex</taxon>
    </lineage>
</organism>